<dbReference type="AlphaFoldDB" id="A0A1X9T653"/>
<feature type="compositionally biased region" description="Polar residues" evidence="9">
    <location>
        <begin position="816"/>
        <end position="830"/>
    </location>
</feature>
<keyword evidence="3 8" id="KW-0805">Transcription regulation</keyword>
<organism evidence="12">
    <name type="scientific">Ceratopteris pteridoides</name>
    <dbReference type="NCBI Taxonomy" id="58167"/>
    <lineage>
        <taxon>Eukaryota</taxon>
        <taxon>Viridiplantae</taxon>
        <taxon>Streptophyta</taxon>
        <taxon>Embryophyta</taxon>
        <taxon>Tracheophyta</taxon>
        <taxon>Polypodiopsida</taxon>
        <taxon>Polypodiidae</taxon>
        <taxon>Polypodiales</taxon>
        <taxon>Pteridineae</taxon>
        <taxon>Pteridaceae</taxon>
        <taxon>Parkerioideae</taxon>
        <taxon>Ceratopteris</taxon>
    </lineage>
</organism>
<dbReference type="PANTHER" id="PTHR31384:SF1">
    <property type="entry name" value="AUXIN RESPONSE FACTOR 9"/>
    <property type="match status" value="1"/>
</dbReference>
<evidence type="ECO:0000259" key="10">
    <source>
        <dbReference type="PROSITE" id="PS50863"/>
    </source>
</evidence>
<dbReference type="Pfam" id="PF02362">
    <property type="entry name" value="B3"/>
    <property type="match status" value="1"/>
</dbReference>
<dbReference type="GO" id="GO:0005634">
    <property type="term" value="C:nucleus"/>
    <property type="evidence" value="ECO:0007669"/>
    <property type="project" value="UniProtKB-SubCell"/>
</dbReference>
<dbReference type="CDD" id="cd10017">
    <property type="entry name" value="B3_DNA"/>
    <property type="match status" value="1"/>
</dbReference>
<gene>
    <name evidence="12" type="primary">ARF4</name>
</gene>
<dbReference type="PROSITE" id="PS50863">
    <property type="entry name" value="B3"/>
    <property type="match status" value="1"/>
</dbReference>
<comment type="subcellular location">
    <subcellularLocation>
        <location evidence="1 8">Nucleus</location>
    </subcellularLocation>
</comment>
<comment type="subunit">
    <text evidence="8">Homodimers and heterodimers.</text>
</comment>
<dbReference type="Gene3D" id="3.10.20.90">
    <property type="entry name" value="Phosphatidylinositol 3-kinase Catalytic Subunit, Chain A, domain 1"/>
    <property type="match status" value="1"/>
</dbReference>
<evidence type="ECO:0000256" key="1">
    <source>
        <dbReference type="ARBA" id="ARBA00004123"/>
    </source>
</evidence>
<dbReference type="Pfam" id="PF02309">
    <property type="entry name" value="AUX_IAA"/>
    <property type="match status" value="1"/>
</dbReference>
<dbReference type="InterPro" id="IPR010525">
    <property type="entry name" value="ARF_dom"/>
</dbReference>
<dbReference type="InterPro" id="IPR003340">
    <property type="entry name" value="B3_DNA-bd"/>
</dbReference>
<evidence type="ECO:0000259" key="11">
    <source>
        <dbReference type="PROSITE" id="PS51745"/>
    </source>
</evidence>
<dbReference type="Pfam" id="PF06507">
    <property type="entry name" value="ARF_AD"/>
    <property type="match status" value="1"/>
</dbReference>
<dbReference type="GO" id="GO:0003677">
    <property type="term" value="F:DNA binding"/>
    <property type="evidence" value="ECO:0007669"/>
    <property type="project" value="UniProtKB-KW"/>
</dbReference>
<evidence type="ECO:0000256" key="4">
    <source>
        <dbReference type="ARBA" id="ARBA00023125"/>
    </source>
</evidence>
<dbReference type="InterPro" id="IPR033389">
    <property type="entry name" value="AUX/IAA_dom"/>
</dbReference>
<feature type="region of interest" description="Disordered" evidence="9">
    <location>
        <begin position="816"/>
        <end position="859"/>
    </location>
</feature>
<dbReference type="InterPro" id="IPR044835">
    <property type="entry name" value="ARF_plant"/>
</dbReference>
<keyword evidence="5 8" id="KW-0804">Transcription</keyword>
<dbReference type="GO" id="GO:0009734">
    <property type="term" value="P:auxin-activated signaling pathway"/>
    <property type="evidence" value="ECO:0007669"/>
    <property type="project" value="UniProtKB-KW"/>
</dbReference>
<dbReference type="PANTHER" id="PTHR31384">
    <property type="entry name" value="AUXIN RESPONSE FACTOR 4-RELATED"/>
    <property type="match status" value="1"/>
</dbReference>
<name>A0A1X9T653_9MONI</name>
<dbReference type="SUPFAM" id="SSF101936">
    <property type="entry name" value="DNA-binding pseudobarrel domain"/>
    <property type="match status" value="1"/>
</dbReference>
<dbReference type="EMBL" id="KX784811">
    <property type="protein sequence ID" value="ARR29258.1"/>
    <property type="molecule type" value="mRNA"/>
</dbReference>
<keyword evidence="4 8" id="KW-0238">DNA-binding</keyword>
<evidence type="ECO:0000256" key="8">
    <source>
        <dbReference type="RuleBase" id="RU004561"/>
    </source>
</evidence>
<feature type="domain" description="TF-B3" evidence="10">
    <location>
        <begin position="141"/>
        <end position="243"/>
    </location>
</feature>
<keyword evidence="7 8" id="KW-0927">Auxin signaling pathway</keyword>
<feature type="region of interest" description="Disordered" evidence="9">
    <location>
        <begin position="435"/>
        <end position="456"/>
    </location>
</feature>
<dbReference type="InterPro" id="IPR015300">
    <property type="entry name" value="DNA-bd_pseudobarrel_sf"/>
</dbReference>
<dbReference type="Gene3D" id="2.40.330.10">
    <property type="entry name" value="DNA-binding pseudobarrel domain"/>
    <property type="match status" value="1"/>
</dbReference>
<comment type="similarity">
    <text evidence="2 8">Belongs to the ARF family.</text>
</comment>
<dbReference type="FunFam" id="2.30.30.1040:FF:000001">
    <property type="entry name" value="Auxin response factor"/>
    <property type="match status" value="1"/>
</dbReference>
<protein>
    <recommendedName>
        <fullName evidence="8">Auxin response factor</fullName>
    </recommendedName>
</protein>
<feature type="domain" description="PB1" evidence="11">
    <location>
        <begin position="728"/>
        <end position="819"/>
    </location>
</feature>
<dbReference type="SMART" id="SM01019">
    <property type="entry name" value="B3"/>
    <property type="match status" value="1"/>
</dbReference>
<dbReference type="FunFam" id="2.40.330.10:FF:000001">
    <property type="entry name" value="Auxin response factor"/>
    <property type="match status" value="1"/>
</dbReference>
<proteinExistence type="evidence at transcript level"/>
<sequence length="859" mass="96091">MHLDSQRHVSLGAAHHLPGSLLERCAETTTLDKNEMMYSELWHACAGPLVCLPRQGSRVVYCPQGHLEQVAASVKQGFDMHIPVCDIPPQIMCRVVDLSLHADRETDDVFAQFTLLPLLQEDDKGLESDPASPPKMVTHSFSKILTISDTSTHGGFSVPRRAADECFPPLDYTQQRPSQELVARDLHGVEWRFRHIFRGQPRRHLLTTGWSVFVSTKRLVAGDTVLFLRGKKGEIWLGIRRSSRPPSCKRMSVLPSQSMHMGVLAAAAHALSTKTMFNVYYNPRTSPAEFVIPHQKYRKAFVHSLSVGMRFKMRSESEDGTEKRYTGTITGTGDIDPERWRDSKWRSLKVNWDEHSTTQLPDRVSPWEIEPFLATGALDLPIHIRGLKSYWTTYPSSSVSSSVELTRSGSLRCSGDPFSSLRYSTNVLQAHENLPLRDPHGFKGGAKSKPPLPDHRAMNDPFAEVKRLRNCQTYASGGLERKCENAVEKKISRELLGLVEDEGSSLFESNFEKPFGLSLLRSQQPLNATASQTPIFPKPELESLEDSKSLIWRMLDAKPSQNHSTTQLEVSKLPRSSSHSEISAATSRIFKASHDEFLHNSLVEFNSSTVENNVILTAGESSTEEDAKKPLNNGVRSTVRLFGFPLKELNTLSRMTQQVCPAGVEPPVTSAHKVSPQINVGERDELDHGDVQPSYHKRRSASAWCEDGLGPEFRACKPKLQSTFSASKYLIKVMKKGHHVGRSVDLSKFDGYSQLFCALDELFQMEGELNDPSKGWQMTYTDKEGDIMLVGDDPWEQFVDLAKRICISTREDNMQTMPSNAVKTSSTQSRSAERVLADSSEYQDSSAPTEISFRNSISG</sequence>
<dbReference type="PROSITE" id="PS51745">
    <property type="entry name" value="PB1"/>
    <property type="match status" value="1"/>
</dbReference>
<dbReference type="Gene3D" id="2.30.30.1040">
    <property type="match status" value="1"/>
</dbReference>
<evidence type="ECO:0000256" key="6">
    <source>
        <dbReference type="ARBA" id="ARBA00023242"/>
    </source>
</evidence>
<reference evidence="12" key="1">
    <citation type="submission" date="2016-08" db="EMBL/GenBank/DDBJ databases">
        <title>ARF genes in ferns.</title>
        <authorList>
            <person name="Li G.-S."/>
        </authorList>
    </citation>
    <scope>NUCLEOTIDE SEQUENCE</scope>
    <source>
        <strain evidence="12">CpARF4</strain>
    </source>
</reference>
<accession>A0A1X9T653</accession>
<comment type="function">
    <text evidence="8">Auxin response factors (ARFs) are transcriptional factors that bind specifically to the DNA sequence 5'-TGTCTC-3' found in the auxin-responsive promoter elements (AuxREs).</text>
</comment>
<dbReference type="GO" id="GO:0006355">
    <property type="term" value="P:regulation of DNA-templated transcription"/>
    <property type="evidence" value="ECO:0007669"/>
    <property type="project" value="InterPro"/>
</dbReference>
<evidence type="ECO:0000256" key="3">
    <source>
        <dbReference type="ARBA" id="ARBA00023015"/>
    </source>
</evidence>
<keyword evidence="6 8" id="KW-0539">Nucleus</keyword>
<dbReference type="SUPFAM" id="SSF54277">
    <property type="entry name" value="CAD &amp; PB1 domains"/>
    <property type="match status" value="1"/>
</dbReference>
<evidence type="ECO:0000256" key="5">
    <source>
        <dbReference type="ARBA" id="ARBA00023163"/>
    </source>
</evidence>
<evidence type="ECO:0000256" key="2">
    <source>
        <dbReference type="ARBA" id="ARBA00007853"/>
    </source>
</evidence>
<evidence type="ECO:0000256" key="9">
    <source>
        <dbReference type="SAM" id="MobiDB-lite"/>
    </source>
</evidence>
<dbReference type="InterPro" id="IPR053793">
    <property type="entry name" value="PB1-like"/>
</dbReference>
<feature type="compositionally biased region" description="Polar residues" evidence="9">
    <location>
        <begin position="840"/>
        <end position="859"/>
    </location>
</feature>
<evidence type="ECO:0000313" key="12">
    <source>
        <dbReference type="EMBL" id="ARR29258.1"/>
    </source>
</evidence>
<evidence type="ECO:0000256" key="7">
    <source>
        <dbReference type="ARBA" id="ARBA00023294"/>
    </source>
</evidence>